<dbReference type="Pfam" id="PF00011">
    <property type="entry name" value="HSP20"/>
    <property type="match status" value="1"/>
</dbReference>
<dbReference type="InterPro" id="IPR008978">
    <property type="entry name" value="HSP20-like_chaperone"/>
</dbReference>
<protein>
    <submittedName>
        <fullName evidence="4">Heat shock protein Hsp20</fullName>
    </submittedName>
</protein>
<evidence type="ECO:0000259" key="3">
    <source>
        <dbReference type="PROSITE" id="PS01031"/>
    </source>
</evidence>
<comment type="similarity">
    <text evidence="1 2">Belongs to the small heat shock protein (HSP20) family.</text>
</comment>
<keyword evidence="5" id="KW-1185">Reference proteome</keyword>
<accession>A0A563VZ83</accession>
<dbReference type="OrthoDB" id="9811615at2"/>
<evidence type="ECO:0000256" key="2">
    <source>
        <dbReference type="RuleBase" id="RU003616"/>
    </source>
</evidence>
<feature type="domain" description="SHSP" evidence="3">
    <location>
        <begin position="3"/>
        <end position="110"/>
    </location>
</feature>
<dbReference type="CDD" id="cd06464">
    <property type="entry name" value="ACD_sHsps-like"/>
    <property type="match status" value="1"/>
</dbReference>
<dbReference type="Gene3D" id="2.60.40.790">
    <property type="match status" value="1"/>
</dbReference>
<dbReference type="PROSITE" id="PS01031">
    <property type="entry name" value="SHSP"/>
    <property type="match status" value="1"/>
</dbReference>
<dbReference type="EMBL" id="CAACVJ010000438">
    <property type="protein sequence ID" value="VEP16772.1"/>
    <property type="molecule type" value="Genomic_DNA"/>
</dbReference>
<organism evidence="4 5">
    <name type="scientific">Hyella patelloides LEGE 07179</name>
    <dbReference type="NCBI Taxonomy" id="945734"/>
    <lineage>
        <taxon>Bacteria</taxon>
        <taxon>Bacillati</taxon>
        <taxon>Cyanobacteriota</taxon>
        <taxon>Cyanophyceae</taxon>
        <taxon>Pleurocapsales</taxon>
        <taxon>Hyellaceae</taxon>
        <taxon>Hyella</taxon>
    </lineage>
</organism>
<proteinExistence type="inferred from homology"/>
<dbReference type="AlphaFoldDB" id="A0A563VZ83"/>
<evidence type="ECO:0000313" key="4">
    <source>
        <dbReference type="EMBL" id="VEP16772.1"/>
    </source>
</evidence>
<dbReference type="SUPFAM" id="SSF49764">
    <property type="entry name" value="HSP20-like chaperones"/>
    <property type="match status" value="1"/>
</dbReference>
<reference evidence="4 5" key="1">
    <citation type="submission" date="2019-01" db="EMBL/GenBank/DDBJ databases">
        <authorList>
            <person name="Brito A."/>
        </authorList>
    </citation>
    <scope>NUCLEOTIDE SEQUENCE [LARGE SCALE GENOMIC DNA]</scope>
    <source>
        <strain evidence="4">1</strain>
    </source>
</reference>
<evidence type="ECO:0000313" key="5">
    <source>
        <dbReference type="Proteomes" id="UP000320055"/>
    </source>
</evidence>
<evidence type="ECO:0000256" key="1">
    <source>
        <dbReference type="PROSITE-ProRule" id="PRU00285"/>
    </source>
</evidence>
<gene>
    <name evidence="4" type="ORF">H1P_4930003</name>
</gene>
<sequence length="110" mass="12043">MNEQSKIWCPAIELNETSQNLILKAEVPGVEINQLNIHAETESISIAGIHDRHKSTAEKELIPSQLHYGQLQCQIPLPVKIQVEGVSAELIDGVLHITMPKTNVASAVNS</sequence>
<name>A0A563VZ83_9CYAN</name>
<dbReference type="PANTHER" id="PTHR11527">
    <property type="entry name" value="HEAT-SHOCK PROTEIN 20 FAMILY MEMBER"/>
    <property type="match status" value="1"/>
</dbReference>
<dbReference type="RefSeq" id="WP_144875507.1">
    <property type="nucleotide sequence ID" value="NZ_LR214227.1"/>
</dbReference>
<dbReference type="Proteomes" id="UP000320055">
    <property type="component" value="Unassembled WGS sequence"/>
</dbReference>
<dbReference type="InterPro" id="IPR031107">
    <property type="entry name" value="Small_HSP"/>
</dbReference>
<dbReference type="InterPro" id="IPR002068">
    <property type="entry name" value="A-crystallin/Hsp20_dom"/>
</dbReference>
<keyword evidence="4" id="KW-0346">Stress response</keyword>